<sequence>MRLKKLTSQALASLLLISALMLTSVAPANAEYNSTSNRNWMEQVNNVNPNFANTSIRDVILPGTHDSGTGVFNASGFDSAVAPDIINPREWAQYAVQIAPLKNKSRSQDYKVSDQLNLGVRYLDLRVGPNFWFSGLNFHQQDNALRTMHGLYGEYVEDILQATKVFLNANSKEIVVLDFQHFHEMNTNSYTYLRDRIQFHLGNMLVPNTYGVNTTLGQLWNENKRVIVLYGDHNYWSSATTHETGKDIPSPFMNETWVWNRKNFLHSQWVNESNSQAMKQSLQSEVNTAGNYPNMLHVLQNVVTPTTVSTTTISDVAGSANTVAMDGLQSNWTNQRINIIMTDFFNNCDIVNVIKRLNMKYKDPDGTNQGVYVYEHPDYNGRMNRILGEADNLTDYTIGNDTLSSVKIVGPYKVELYENSNFQGTKSILTASSSNIISLPVGDNRVTSLRVQRLDDEPGVYVYQDSNYEGKSVHFTQNESNMGLTSVGHDAVSSIKIVGPYRAEVFEHADYQGNMTAYTSDASSIGGWNDKISSIKVYKLP</sequence>
<comment type="similarity">
    <text evidence="1">Belongs to the beta/gamma-crystallin family.</text>
</comment>
<feature type="domain" description="Beta/gamma crystallin 'Greek key'" evidence="5">
    <location>
        <begin position="458"/>
        <end position="499"/>
    </location>
</feature>
<dbReference type="SUPFAM" id="SSF51695">
    <property type="entry name" value="PLC-like phosphodiesterases"/>
    <property type="match status" value="1"/>
</dbReference>
<keyword evidence="7" id="KW-1185">Reference proteome</keyword>
<dbReference type="SMART" id="SM00247">
    <property type="entry name" value="XTALbg"/>
    <property type="match status" value="2"/>
</dbReference>
<protein>
    <recommendedName>
        <fullName evidence="5">Beta/gamma crystallin 'Greek key' domain-containing protein</fullName>
    </recommendedName>
</protein>
<dbReference type="PANTHER" id="PTHR13593">
    <property type="match status" value="1"/>
</dbReference>
<evidence type="ECO:0000313" key="6">
    <source>
        <dbReference type="EMBL" id="GGI45276.1"/>
    </source>
</evidence>
<feature type="domain" description="Beta/gamma crystallin 'Greek key'" evidence="5">
    <location>
        <begin position="412"/>
        <end position="453"/>
    </location>
</feature>
<keyword evidence="2" id="KW-0677">Repeat</keyword>
<dbReference type="InterPro" id="IPR017946">
    <property type="entry name" value="PLC-like_Pdiesterase_TIM-brl"/>
</dbReference>
<name>A0ABQ2BUG1_9BACL</name>
<dbReference type="SUPFAM" id="SSF49695">
    <property type="entry name" value="gamma-Crystallin-like"/>
    <property type="match status" value="1"/>
</dbReference>
<feature type="domain" description="Beta/gamma crystallin 'Greek key'" evidence="5">
    <location>
        <begin position="369"/>
        <end position="410"/>
    </location>
</feature>
<proteinExistence type="inferred from homology"/>
<organism evidence="6 7">
    <name type="scientific">Paenibacillus marchantiophytorum</name>
    <dbReference type="NCBI Taxonomy" id="1619310"/>
    <lineage>
        <taxon>Bacteria</taxon>
        <taxon>Bacillati</taxon>
        <taxon>Bacillota</taxon>
        <taxon>Bacilli</taxon>
        <taxon>Bacillales</taxon>
        <taxon>Paenibacillaceae</taxon>
        <taxon>Paenibacillus</taxon>
    </lineage>
</organism>
<feature type="signal peptide" evidence="4">
    <location>
        <begin position="1"/>
        <end position="30"/>
    </location>
</feature>
<gene>
    <name evidence="6" type="ORF">GCM10008018_11270</name>
</gene>
<dbReference type="Proteomes" id="UP000615455">
    <property type="component" value="Unassembled WGS sequence"/>
</dbReference>
<comment type="caution">
    <text evidence="6">The sequence shown here is derived from an EMBL/GenBank/DDBJ whole genome shotgun (WGS) entry which is preliminary data.</text>
</comment>
<reference evidence="7" key="1">
    <citation type="journal article" date="2019" name="Int. J. Syst. Evol. Microbiol.">
        <title>The Global Catalogue of Microorganisms (GCM) 10K type strain sequencing project: providing services to taxonomists for standard genome sequencing and annotation.</title>
        <authorList>
            <consortium name="The Broad Institute Genomics Platform"/>
            <consortium name="The Broad Institute Genome Sequencing Center for Infectious Disease"/>
            <person name="Wu L."/>
            <person name="Ma J."/>
        </authorList>
    </citation>
    <scope>NUCLEOTIDE SEQUENCE [LARGE SCALE GENOMIC DNA]</scope>
    <source>
        <strain evidence="7">CGMCC 1.15043</strain>
    </source>
</reference>
<dbReference type="Gene3D" id="3.20.20.190">
    <property type="entry name" value="Phosphatidylinositol (PI) phosphodiesterase"/>
    <property type="match status" value="1"/>
</dbReference>
<evidence type="ECO:0000256" key="1">
    <source>
        <dbReference type="ARBA" id="ARBA00009646"/>
    </source>
</evidence>
<dbReference type="PROSITE" id="PS50915">
    <property type="entry name" value="CRYSTALLIN_BETA_GAMMA"/>
    <property type="match status" value="3"/>
</dbReference>
<feature type="chain" id="PRO_5047045124" description="Beta/gamma crystallin 'Greek key' domain-containing protein" evidence="4">
    <location>
        <begin position="31"/>
        <end position="541"/>
    </location>
</feature>
<keyword evidence="3" id="KW-0443">Lipid metabolism</keyword>
<keyword evidence="4" id="KW-0732">Signal</keyword>
<dbReference type="EMBL" id="BMHE01000004">
    <property type="protein sequence ID" value="GGI45276.1"/>
    <property type="molecule type" value="Genomic_DNA"/>
</dbReference>
<accession>A0ABQ2BUG1</accession>
<dbReference type="Gene3D" id="2.60.20.10">
    <property type="entry name" value="Crystallins"/>
    <property type="match status" value="2"/>
</dbReference>
<evidence type="ECO:0000259" key="5">
    <source>
        <dbReference type="PROSITE" id="PS50915"/>
    </source>
</evidence>
<dbReference type="InterPro" id="IPR001064">
    <property type="entry name" value="Beta/gamma_crystallin"/>
</dbReference>
<dbReference type="RefSeq" id="WP_189008840.1">
    <property type="nucleotide sequence ID" value="NZ_BMHE01000004.1"/>
</dbReference>
<dbReference type="CDD" id="cd08587">
    <property type="entry name" value="PI-PLCXDc_like"/>
    <property type="match status" value="1"/>
</dbReference>
<evidence type="ECO:0000256" key="4">
    <source>
        <dbReference type="SAM" id="SignalP"/>
    </source>
</evidence>
<dbReference type="InterPro" id="IPR011024">
    <property type="entry name" value="G_crystallin-like"/>
</dbReference>
<evidence type="ECO:0000313" key="7">
    <source>
        <dbReference type="Proteomes" id="UP000615455"/>
    </source>
</evidence>
<evidence type="ECO:0000256" key="3">
    <source>
        <dbReference type="ARBA" id="ARBA00022963"/>
    </source>
</evidence>
<dbReference type="InterPro" id="IPR051057">
    <property type="entry name" value="PI-PLC_domain"/>
</dbReference>
<evidence type="ECO:0000256" key="2">
    <source>
        <dbReference type="ARBA" id="ARBA00022737"/>
    </source>
</evidence>
<keyword evidence="3" id="KW-0442">Lipid degradation</keyword>
<dbReference type="PANTHER" id="PTHR13593:SF113">
    <property type="entry name" value="SI:DKEY-266F7.9"/>
    <property type="match status" value="1"/>
</dbReference>